<dbReference type="Proteomes" id="UP001596407">
    <property type="component" value="Unassembled WGS sequence"/>
</dbReference>
<feature type="compositionally biased region" description="Basic and acidic residues" evidence="1">
    <location>
        <begin position="261"/>
        <end position="276"/>
    </location>
</feature>
<keyword evidence="3" id="KW-1185">Reference proteome</keyword>
<feature type="compositionally biased region" description="Polar residues" evidence="1">
    <location>
        <begin position="643"/>
        <end position="658"/>
    </location>
</feature>
<feature type="region of interest" description="Disordered" evidence="1">
    <location>
        <begin position="520"/>
        <end position="728"/>
    </location>
</feature>
<evidence type="ECO:0000313" key="3">
    <source>
        <dbReference type="Proteomes" id="UP001596407"/>
    </source>
</evidence>
<comment type="caution">
    <text evidence="2">The sequence shown here is derived from an EMBL/GenBank/DDBJ whole genome shotgun (WGS) entry which is preliminary data.</text>
</comment>
<proteinExistence type="predicted"/>
<reference evidence="2 3" key="1">
    <citation type="journal article" date="2019" name="Int. J. Syst. Evol. Microbiol.">
        <title>The Global Catalogue of Microorganisms (GCM) 10K type strain sequencing project: providing services to taxonomists for standard genome sequencing and annotation.</title>
        <authorList>
            <consortium name="The Broad Institute Genomics Platform"/>
            <consortium name="The Broad Institute Genome Sequencing Center for Infectious Disease"/>
            <person name="Wu L."/>
            <person name="Ma J."/>
        </authorList>
    </citation>
    <scope>NUCLEOTIDE SEQUENCE [LARGE SCALE GENOMIC DNA]</scope>
    <source>
        <strain evidence="2 3">DT72</strain>
    </source>
</reference>
<dbReference type="EMBL" id="JBHSZH010000005">
    <property type="protein sequence ID" value="MFC7081027.1"/>
    <property type="molecule type" value="Genomic_DNA"/>
</dbReference>
<protein>
    <submittedName>
        <fullName evidence="2">Uncharacterized protein</fullName>
    </submittedName>
</protein>
<evidence type="ECO:0000313" key="2">
    <source>
        <dbReference type="EMBL" id="MFC7081027.1"/>
    </source>
</evidence>
<feature type="compositionally biased region" description="Pro residues" evidence="1">
    <location>
        <begin position="478"/>
        <end position="487"/>
    </location>
</feature>
<dbReference type="Pfam" id="PF23957">
    <property type="entry name" value="DUF7286"/>
    <property type="match status" value="1"/>
</dbReference>
<gene>
    <name evidence="2" type="ORF">ACFQJ6_13850</name>
</gene>
<organism evidence="2 3">
    <name type="scientific">Halorussus caseinilyticus</name>
    <dbReference type="NCBI Taxonomy" id="3034025"/>
    <lineage>
        <taxon>Archaea</taxon>
        <taxon>Methanobacteriati</taxon>
        <taxon>Methanobacteriota</taxon>
        <taxon>Stenosarchaea group</taxon>
        <taxon>Halobacteria</taxon>
        <taxon>Halobacteriales</taxon>
        <taxon>Haladaptataceae</taxon>
        <taxon>Halorussus</taxon>
    </lineage>
</organism>
<dbReference type="RefSeq" id="WP_382209914.1">
    <property type="nucleotide sequence ID" value="NZ_JBHSZH010000005.1"/>
</dbReference>
<dbReference type="InterPro" id="IPR055710">
    <property type="entry name" value="DUF7286"/>
</dbReference>
<feature type="compositionally biased region" description="Basic residues" evidence="1">
    <location>
        <begin position="675"/>
        <end position="687"/>
    </location>
</feature>
<feature type="region of interest" description="Disordered" evidence="1">
    <location>
        <begin position="190"/>
        <end position="317"/>
    </location>
</feature>
<dbReference type="AlphaFoldDB" id="A0ABD5WKD2"/>
<feature type="compositionally biased region" description="Low complexity" evidence="1">
    <location>
        <begin position="576"/>
        <end position="595"/>
    </location>
</feature>
<evidence type="ECO:0000256" key="1">
    <source>
        <dbReference type="SAM" id="MobiDB-lite"/>
    </source>
</evidence>
<accession>A0ABD5WKD2</accession>
<feature type="region of interest" description="Disordered" evidence="1">
    <location>
        <begin position="460"/>
        <end position="489"/>
    </location>
</feature>
<sequence length="728" mass="79264">MATPALALHERVSGFESRLNRDPLAPGLGRRLTARLYAVAWARGVAQYGGAPVQNVVANRHVELATNGALLREQRAAFGRSDLRGRRALRWATARVGATDLLTAANARHGTARTDQLLAAAKQYQREHPMPGGVASDRDPRRLLRVGVERTADRAFADVVAGENGTGLAELLRSAYTANARLVAAVRRVGRESDPVPRRSRPARTGPFSRARSGRRLRSNPGPDRRRGRRRNGTCSVPSRAESSRPTRWSPNGLGGEVGDGETRSNETRRTVRRWTETFAVGVGVAGDHDSTPGLAPPRPVSRIHERGGALGGPNLRDLPERATEQLVESRGGFDALARRAVTGTLDARPERVAGRRPADLRSWVYRDLAGLRERVRNVSMTVTRRRAVGGEPPTAELARTLRRRHAELVGAPSRYDGVADRARVAARAAYLDRVATRLAARADRANATRTGLRRALADAGGSLDRTRRILRARTTPETPPPRPMPADGPGRAVNLSVAGAPPYLTLAALDHEQVAAIPEGNESYPSRPGTGTSSRFRTVTPRRRSRRPWSGADHRSGPTSGPRRWLSGPRIGRWPSRGTGRSPSRGTGRSRGPSAETSPGVVTPFSLRSRGPSAETSPGVVTPFSLRSRGRCARPESDWSRSWRQRGSTGPRQSAGRQSRRDSRGGTRPPGARWRWRTGRRRKLSPRRWSAVGPRSGDRSRATGCDSGPSWPSSRCASALPVRRGRW</sequence>
<name>A0ABD5WKD2_9EURY</name>